<reference evidence="2" key="2">
    <citation type="journal article" date="2013" name="PLoS Genet.">
        <title>Comparative genome structure, secondary metabolite, and effector coding capacity across Cochliobolus pathogens.</title>
        <authorList>
            <person name="Condon B.J."/>
            <person name="Leng Y."/>
            <person name="Wu D."/>
            <person name="Bushley K.E."/>
            <person name="Ohm R.A."/>
            <person name="Otillar R."/>
            <person name="Martin J."/>
            <person name="Schackwitz W."/>
            <person name="Grimwood J."/>
            <person name="MohdZainudin N."/>
            <person name="Xue C."/>
            <person name="Wang R."/>
            <person name="Manning V.A."/>
            <person name="Dhillon B."/>
            <person name="Tu Z.J."/>
            <person name="Steffenson B.J."/>
            <person name="Salamov A."/>
            <person name="Sun H."/>
            <person name="Lowry S."/>
            <person name="LaButti K."/>
            <person name="Han J."/>
            <person name="Copeland A."/>
            <person name="Lindquist E."/>
            <person name="Barry K."/>
            <person name="Schmutz J."/>
            <person name="Baker S.E."/>
            <person name="Ciuffetti L.M."/>
            <person name="Grigoriev I.V."/>
            <person name="Zhong S."/>
            <person name="Turgeon B.G."/>
        </authorList>
    </citation>
    <scope>NUCLEOTIDE SEQUENCE [LARGE SCALE GENOMIC DNA]</scope>
    <source>
        <strain evidence="2">ND90Pr / ATCC 201652</strain>
    </source>
</reference>
<accession>M2TML8</accession>
<gene>
    <name evidence="1" type="ORF">COCSADRAFT_156097</name>
</gene>
<dbReference type="AlphaFoldDB" id="M2TML8"/>
<dbReference type="HOGENOM" id="CLU_839389_0_0_1"/>
<sequence length="331" mass="36983">MEDPNLDSIPASSNQALIAAAEALYKSLWARSVFADLLILRYILCHAHNSSAPWTQYFSVVGQEMRQAAVEKKILWQYANHLIRKKRGVCTPYYGLFQHPPVALEPLPEIFCRGDTGTCTTWAVSFHEDSCIDGQFVDYEVGHRLVFKRLDDGTAAVIDSGAQRLLCLNIGDKVSAAGKGKERWHCTEGGSHQIRSERSTSPSGPSRRYKCLYYAAVEEGSIHDCYLPLGRQIQFSARHRAYKLVPSGGLNENVKVSYILLGYGIEKDFLVASTFLARFAFTTVDDVKNTIVKELMTIFEAARKHWGPPLIVNFSAVRKVACASWPDPFEG</sequence>
<keyword evidence="2" id="KW-1185">Reference proteome</keyword>
<evidence type="ECO:0000313" key="1">
    <source>
        <dbReference type="EMBL" id="EMD69962.1"/>
    </source>
</evidence>
<name>M2TML8_COCSN</name>
<proteinExistence type="predicted"/>
<dbReference type="EMBL" id="KB445637">
    <property type="protein sequence ID" value="EMD69962.1"/>
    <property type="molecule type" value="Genomic_DNA"/>
</dbReference>
<dbReference type="Proteomes" id="UP000016934">
    <property type="component" value="Unassembled WGS sequence"/>
</dbReference>
<protein>
    <submittedName>
        <fullName evidence="1">Uncharacterized protein</fullName>
    </submittedName>
</protein>
<dbReference type="KEGG" id="bsc:COCSADRAFT_156097"/>
<dbReference type="OrthoDB" id="3799293at2759"/>
<reference evidence="1 2" key="1">
    <citation type="journal article" date="2012" name="PLoS Pathog.">
        <title>Diverse lifestyles and strategies of plant pathogenesis encoded in the genomes of eighteen Dothideomycetes fungi.</title>
        <authorList>
            <person name="Ohm R.A."/>
            <person name="Feau N."/>
            <person name="Henrissat B."/>
            <person name="Schoch C.L."/>
            <person name="Horwitz B.A."/>
            <person name="Barry K.W."/>
            <person name="Condon B.J."/>
            <person name="Copeland A.C."/>
            <person name="Dhillon B."/>
            <person name="Glaser F."/>
            <person name="Hesse C.N."/>
            <person name="Kosti I."/>
            <person name="LaButti K."/>
            <person name="Lindquist E.A."/>
            <person name="Lucas S."/>
            <person name="Salamov A.A."/>
            <person name="Bradshaw R.E."/>
            <person name="Ciuffetti L."/>
            <person name="Hamelin R.C."/>
            <person name="Kema G.H.J."/>
            <person name="Lawrence C."/>
            <person name="Scott J.A."/>
            <person name="Spatafora J.W."/>
            <person name="Turgeon B.G."/>
            <person name="de Wit P.J.G.M."/>
            <person name="Zhong S."/>
            <person name="Goodwin S.B."/>
            <person name="Grigoriev I.V."/>
        </authorList>
    </citation>
    <scope>NUCLEOTIDE SEQUENCE [LARGE SCALE GENOMIC DNA]</scope>
    <source>
        <strain evidence="2">ND90Pr / ATCC 201652</strain>
    </source>
</reference>
<dbReference type="RefSeq" id="XP_007695134.1">
    <property type="nucleotide sequence ID" value="XM_007696944.1"/>
</dbReference>
<evidence type="ECO:0000313" key="2">
    <source>
        <dbReference type="Proteomes" id="UP000016934"/>
    </source>
</evidence>
<organism evidence="1 2">
    <name type="scientific">Cochliobolus sativus (strain ND90Pr / ATCC 201652)</name>
    <name type="common">Common root rot and spot blotch fungus</name>
    <name type="synonym">Bipolaris sorokiniana</name>
    <dbReference type="NCBI Taxonomy" id="665912"/>
    <lineage>
        <taxon>Eukaryota</taxon>
        <taxon>Fungi</taxon>
        <taxon>Dikarya</taxon>
        <taxon>Ascomycota</taxon>
        <taxon>Pezizomycotina</taxon>
        <taxon>Dothideomycetes</taxon>
        <taxon>Pleosporomycetidae</taxon>
        <taxon>Pleosporales</taxon>
        <taxon>Pleosporineae</taxon>
        <taxon>Pleosporaceae</taxon>
        <taxon>Bipolaris</taxon>
    </lineage>
</organism>
<dbReference type="GeneID" id="19131737"/>